<dbReference type="InterPro" id="IPR000639">
    <property type="entry name" value="Epox_hydrolase-like"/>
</dbReference>
<dbReference type="EMBL" id="CP055903">
    <property type="protein sequence ID" value="QKX63445.1"/>
    <property type="molecule type" value="Genomic_DNA"/>
</dbReference>
<dbReference type="Proteomes" id="UP000509510">
    <property type="component" value="Chromosome VI"/>
</dbReference>
<keyword evidence="1" id="KW-0378">Hydrolase</keyword>
<name>A0A7H8RD50_TALRU</name>
<dbReference type="InterPro" id="IPR029058">
    <property type="entry name" value="AB_hydrolase_fold"/>
</dbReference>
<dbReference type="OrthoDB" id="408373at2759"/>
<organism evidence="4 5">
    <name type="scientific">Talaromyces rugulosus</name>
    <name type="common">Penicillium rugulosum</name>
    <dbReference type="NCBI Taxonomy" id="121627"/>
    <lineage>
        <taxon>Eukaryota</taxon>
        <taxon>Fungi</taxon>
        <taxon>Dikarya</taxon>
        <taxon>Ascomycota</taxon>
        <taxon>Pezizomycotina</taxon>
        <taxon>Eurotiomycetes</taxon>
        <taxon>Eurotiomycetidae</taxon>
        <taxon>Eurotiales</taxon>
        <taxon>Trichocomaceae</taxon>
        <taxon>Talaromyces</taxon>
        <taxon>Talaromyces sect. Islandici</taxon>
    </lineage>
</organism>
<dbReference type="InterPro" id="IPR000073">
    <property type="entry name" value="AB_hydrolase_1"/>
</dbReference>
<evidence type="ECO:0000259" key="3">
    <source>
        <dbReference type="Pfam" id="PF00561"/>
    </source>
</evidence>
<comment type="similarity">
    <text evidence="2">Belongs to the AB hydrolase superfamily. Epoxide hydrolase family.</text>
</comment>
<feature type="domain" description="AB hydrolase-1" evidence="3">
    <location>
        <begin position="52"/>
        <end position="390"/>
    </location>
</feature>
<protein>
    <recommendedName>
        <fullName evidence="3">AB hydrolase-1 domain-containing protein</fullName>
    </recommendedName>
</protein>
<proteinExistence type="inferred from homology"/>
<dbReference type="GO" id="GO:0016787">
    <property type="term" value="F:hydrolase activity"/>
    <property type="evidence" value="ECO:0007669"/>
    <property type="project" value="UniProtKB-KW"/>
</dbReference>
<dbReference type="PRINTS" id="PR00412">
    <property type="entry name" value="EPOXHYDRLASE"/>
</dbReference>
<evidence type="ECO:0000313" key="5">
    <source>
        <dbReference type="Proteomes" id="UP000509510"/>
    </source>
</evidence>
<dbReference type="GeneID" id="55998094"/>
<accession>A0A7H8RD50</accession>
<dbReference type="RefSeq" id="XP_035349619.1">
    <property type="nucleotide sequence ID" value="XM_035493726.1"/>
</dbReference>
<sequence length="406" mass="44816">MAHLTTARDPLPLPLPAGITSRRLDLSPQGHLNYHILEACSSPSPSSQHNQLIILLHSFPEVAYSWRKTMLPLARAGPYHIVAPDQRGFGRTTGWDSRPYGDVDLHTCSRTSLVRDVLVLARALGYATVKCVVGHGDVGGMVAADCALIRPDIFQSVLLIGYPFAGVPDLPRSSSSDSSNEKKKAMHDRLAALGRKHYQQYYSSARANADMTGPITARGLRGFFRGYFYLKSGAWPGNDSARALETCSADEFAEKLPYYCIMPVQASMPEAVQMLMKSEESDSSKQWLSDEELEVYVSEYARTAFQGGLNWYRVVTASGCDSGSMELVHELDIFSGLKIKVPCAFLGGKKDWGLYQEPGAMQKMRDGTACEELVFLRMIDGAGHWIQQEKPDEVTQGILELLKSVK</sequence>
<evidence type="ECO:0000313" key="4">
    <source>
        <dbReference type="EMBL" id="QKX63445.1"/>
    </source>
</evidence>
<evidence type="ECO:0000256" key="1">
    <source>
        <dbReference type="ARBA" id="ARBA00022801"/>
    </source>
</evidence>
<gene>
    <name evidence="4" type="ORF">TRUGW13939_10615</name>
</gene>
<dbReference type="PANTHER" id="PTHR43329">
    <property type="entry name" value="EPOXIDE HYDROLASE"/>
    <property type="match status" value="1"/>
</dbReference>
<evidence type="ECO:0000256" key="2">
    <source>
        <dbReference type="ARBA" id="ARBA00038334"/>
    </source>
</evidence>
<dbReference type="Gene3D" id="3.40.50.1820">
    <property type="entry name" value="alpha/beta hydrolase"/>
    <property type="match status" value="1"/>
</dbReference>
<keyword evidence="5" id="KW-1185">Reference proteome</keyword>
<dbReference type="AlphaFoldDB" id="A0A7H8RD50"/>
<dbReference type="SUPFAM" id="SSF53474">
    <property type="entry name" value="alpha/beta-Hydrolases"/>
    <property type="match status" value="1"/>
</dbReference>
<dbReference type="KEGG" id="trg:TRUGW13939_10615"/>
<dbReference type="Pfam" id="PF00561">
    <property type="entry name" value="Abhydrolase_1"/>
    <property type="match status" value="1"/>
</dbReference>
<reference evidence="5" key="1">
    <citation type="submission" date="2020-06" db="EMBL/GenBank/DDBJ databases">
        <title>A chromosome-scale genome assembly of Talaromyces rugulosus W13939.</title>
        <authorList>
            <person name="Wang B."/>
            <person name="Guo L."/>
            <person name="Ye K."/>
            <person name="Wang L."/>
        </authorList>
    </citation>
    <scope>NUCLEOTIDE SEQUENCE [LARGE SCALE GENOMIC DNA]</scope>
    <source>
        <strain evidence="5">W13939</strain>
    </source>
</reference>